<feature type="compositionally biased region" description="Polar residues" evidence="1">
    <location>
        <begin position="227"/>
        <end position="244"/>
    </location>
</feature>
<feature type="compositionally biased region" description="Basic and acidic residues" evidence="1">
    <location>
        <begin position="334"/>
        <end position="343"/>
    </location>
</feature>
<feature type="compositionally biased region" description="Basic and acidic residues" evidence="1">
    <location>
        <begin position="1418"/>
        <end position="1434"/>
    </location>
</feature>
<feature type="region of interest" description="Disordered" evidence="1">
    <location>
        <begin position="601"/>
        <end position="674"/>
    </location>
</feature>
<dbReference type="InterPro" id="IPR001623">
    <property type="entry name" value="DnaJ_domain"/>
</dbReference>
<feature type="domain" description="J" evidence="2">
    <location>
        <begin position="1301"/>
        <end position="1387"/>
    </location>
</feature>
<proteinExistence type="predicted"/>
<dbReference type="SUPFAM" id="SSF48452">
    <property type="entry name" value="TPR-like"/>
    <property type="match status" value="2"/>
</dbReference>
<feature type="compositionally biased region" description="Polar residues" evidence="1">
    <location>
        <begin position="639"/>
        <end position="653"/>
    </location>
</feature>
<feature type="region of interest" description="Disordered" evidence="1">
    <location>
        <begin position="332"/>
        <end position="367"/>
    </location>
</feature>
<dbReference type="Pfam" id="PF00226">
    <property type="entry name" value="DnaJ"/>
    <property type="match status" value="1"/>
</dbReference>
<dbReference type="InterPro" id="IPR018253">
    <property type="entry name" value="DnaJ_domain_CS"/>
</dbReference>
<dbReference type="PANTHER" id="PTHR45181">
    <property type="entry name" value="HEAT SHOCK PROTEIN DNAJ WITH TETRATRICOPEPTIDE REPEAT-CONTAINING PROTEIN"/>
    <property type="match status" value="1"/>
</dbReference>
<evidence type="ECO:0000259" key="2">
    <source>
        <dbReference type="PROSITE" id="PS50076"/>
    </source>
</evidence>
<dbReference type="PANTHER" id="PTHR45181:SF8">
    <property type="entry name" value="HEAT SHOCK PROTEIN DNAJ WITH TETRATRICOPEPTIDE REPEAT-CONTAINING PROTEIN"/>
    <property type="match status" value="1"/>
</dbReference>
<feature type="compositionally biased region" description="Low complexity" evidence="1">
    <location>
        <begin position="68"/>
        <end position="82"/>
    </location>
</feature>
<feature type="region of interest" description="Disordered" evidence="1">
    <location>
        <begin position="223"/>
        <end position="251"/>
    </location>
</feature>
<feature type="compositionally biased region" description="Basic residues" evidence="1">
    <location>
        <begin position="616"/>
        <end position="633"/>
    </location>
</feature>
<feature type="compositionally biased region" description="Polar residues" evidence="1">
    <location>
        <begin position="353"/>
        <end position="366"/>
    </location>
</feature>
<accession>A0A834SIF5</accession>
<feature type="region of interest" description="Disordered" evidence="1">
    <location>
        <begin position="1"/>
        <end position="42"/>
    </location>
</feature>
<feature type="compositionally biased region" description="Polar residues" evidence="1">
    <location>
        <begin position="109"/>
        <end position="129"/>
    </location>
</feature>
<feature type="compositionally biased region" description="Basic residues" evidence="1">
    <location>
        <begin position="83"/>
        <end position="92"/>
    </location>
</feature>
<dbReference type="InterPro" id="IPR019734">
    <property type="entry name" value="TPR_rpt"/>
</dbReference>
<dbReference type="PROSITE" id="PS50076">
    <property type="entry name" value="DNAJ_2"/>
    <property type="match status" value="1"/>
</dbReference>
<name>A0A834SIF5_9FABA</name>
<dbReference type="InterPro" id="IPR011990">
    <property type="entry name" value="TPR-like_helical_dom_sf"/>
</dbReference>
<dbReference type="SUPFAM" id="SSF46565">
    <property type="entry name" value="Chaperone J-domain"/>
    <property type="match status" value="1"/>
</dbReference>
<dbReference type="Gene3D" id="1.25.40.10">
    <property type="entry name" value="Tetratricopeptide repeat domain"/>
    <property type="match status" value="2"/>
</dbReference>
<feature type="compositionally biased region" description="Low complexity" evidence="1">
    <location>
        <begin position="93"/>
        <end position="108"/>
    </location>
</feature>
<dbReference type="OrthoDB" id="10250354at2759"/>
<comment type="caution">
    <text evidence="3">The sequence shown here is derived from an EMBL/GenBank/DDBJ whole genome shotgun (WGS) entry which is preliminary data.</text>
</comment>
<dbReference type="InterPro" id="IPR036869">
    <property type="entry name" value="J_dom_sf"/>
</dbReference>
<dbReference type="SMART" id="SM00028">
    <property type="entry name" value="TPR"/>
    <property type="match status" value="7"/>
</dbReference>
<reference evidence="3" key="1">
    <citation type="submission" date="2020-09" db="EMBL/GenBank/DDBJ databases">
        <title>Genome-Enabled Discovery of Anthraquinone Biosynthesis in Senna tora.</title>
        <authorList>
            <person name="Kang S.-H."/>
            <person name="Pandey R.P."/>
            <person name="Lee C.-M."/>
            <person name="Sim J.-S."/>
            <person name="Jeong J.-T."/>
            <person name="Choi B.-S."/>
            <person name="Jung M."/>
            <person name="Ginzburg D."/>
            <person name="Zhao K."/>
            <person name="Won S.Y."/>
            <person name="Oh T.-J."/>
            <person name="Yu Y."/>
            <person name="Kim N.-H."/>
            <person name="Lee O.R."/>
            <person name="Lee T.-H."/>
            <person name="Bashyal P."/>
            <person name="Kim T.-S."/>
            <person name="Lee W.-H."/>
            <person name="Kawkins C."/>
            <person name="Kim C.-K."/>
            <person name="Kim J.S."/>
            <person name="Ahn B.O."/>
            <person name="Rhee S.Y."/>
            <person name="Sohng J.K."/>
        </authorList>
    </citation>
    <scope>NUCLEOTIDE SEQUENCE</scope>
    <source>
        <tissue evidence="3">Leaf</tissue>
    </source>
</reference>
<protein>
    <submittedName>
        <fullName evidence="3">DnaJ-like subfamily C member 7</fullName>
    </submittedName>
</protein>
<feature type="compositionally biased region" description="Basic and acidic residues" evidence="1">
    <location>
        <begin position="603"/>
        <end position="615"/>
    </location>
</feature>
<feature type="compositionally biased region" description="Polar residues" evidence="1">
    <location>
        <begin position="183"/>
        <end position="200"/>
    </location>
</feature>
<evidence type="ECO:0000256" key="1">
    <source>
        <dbReference type="SAM" id="MobiDB-lite"/>
    </source>
</evidence>
<feature type="region of interest" description="Disordered" evidence="1">
    <location>
        <begin position="183"/>
        <end position="207"/>
    </location>
</feature>
<keyword evidence="4" id="KW-1185">Reference proteome</keyword>
<dbReference type="SMART" id="SM00271">
    <property type="entry name" value="DnaJ"/>
    <property type="match status" value="1"/>
</dbReference>
<gene>
    <name evidence="3" type="ORF">G2W53_043167</name>
</gene>
<dbReference type="CDD" id="cd06257">
    <property type="entry name" value="DnaJ"/>
    <property type="match status" value="1"/>
</dbReference>
<evidence type="ECO:0000313" key="4">
    <source>
        <dbReference type="Proteomes" id="UP000634136"/>
    </source>
</evidence>
<feature type="region of interest" description="Disordered" evidence="1">
    <location>
        <begin position="66"/>
        <end position="129"/>
    </location>
</feature>
<dbReference type="Proteomes" id="UP000634136">
    <property type="component" value="Unassembled WGS sequence"/>
</dbReference>
<dbReference type="Gene3D" id="1.10.287.110">
    <property type="entry name" value="DnaJ domain"/>
    <property type="match status" value="1"/>
</dbReference>
<organism evidence="3 4">
    <name type="scientific">Senna tora</name>
    <dbReference type="NCBI Taxonomy" id="362788"/>
    <lineage>
        <taxon>Eukaryota</taxon>
        <taxon>Viridiplantae</taxon>
        <taxon>Streptophyta</taxon>
        <taxon>Embryophyta</taxon>
        <taxon>Tracheophyta</taxon>
        <taxon>Spermatophyta</taxon>
        <taxon>Magnoliopsida</taxon>
        <taxon>eudicotyledons</taxon>
        <taxon>Gunneridae</taxon>
        <taxon>Pentapetalae</taxon>
        <taxon>rosids</taxon>
        <taxon>fabids</taxon>
        <taxon>Fabales</taxon>
        <taxon>Fabaceae</taxon>
        <taxon>Caesalpinioideae</taxon>
        <taxon>Cassia clade</taxon>
        <taxon>Senna</taxon>
    </lineage>
</organism>
<feature type="compositionally biased region" description="Polar residues" evidence="1">
    <location>
        <begin position="13"/>
        <end position="26"/>
    </location>
</feature>
<dbReference type="PRINTS" id="PR00625">
    <property type="entry name" value="JDOMAIN"/>
</dbReference>
<feature type="compositionally biased region" description="Basic and acidic residues" evidence="1">
    <location>
        <begin position="664"/>
        <end position="674"/>
    </location>
</feature>
<feature type="region of interest" description="Disordered" evidence="1">
    <location>
        <begin position="1412"/>
        <end position="1443"/>
    </location>
</feature>
<dbReference type="PROSITE" id="PS00636">
    <property type="entry name" value="DNAJ_1"/>
    <property type="match status" value="1"/>
</dbReference>
<dbReference type="Pfam" id="PF13181">
    <property type="entry name" value="TPR_8"/>
    <property type="match status" value="1"/>
</dbReference>
<evidence type="ECO:0000313" key="3">
    <source>
        <dbReference type="EMBL" id="KAF7804056.1"/>
    </source>
</evidence>
<dbReference type="EMBL" id="JAAIUW010000013">
    <property type="protein sequence ID" value="KAF7804056.1"/>
    <property type="molecule type" value="Genomic_DNA"/>
</dbReference>
<sequence length="1443" mass="157847">MPPAAAVHLRSPIHSSSMQNPNSIPDATSHPPFNHSAFSYANFPETAGNLNPSAFDNASGGGFSATFAPPGLSGPGSAASSRPRPRLVKLRKQSASQHARSRSRTATAEVSSGFNPFRSEGQSGSSDQVTGCVNASNGFMESSIGAENINRACNGGSSTCHSKFENTGFVFSAKRGEFSTNLNSQHGATAESGSSTNRGNVTIEKETEVRKSDHVEFIFTAKRSDVESNSSQERPKTSENSAKSVSGDEGKVGLDSVLQQGMFNSTEFVFCADHNKLDSNLNTGKGVYSKCVEKSGVGNDEERKCKTEAEYLKMDSFSFSFGDSQFGRTSNINVEKDPLDSTRKSNYGEGTFNPKTETISNSNSTIHDQDYHLNNDNKCESESVCTSSISSAFSTFPAYKLTDEMEKLNINISQKVGGADITRDLKASCVDSSTVFVFGRNEKATVSSGLSSGTNSDVQQSCPDVSLENDDGKCFKASKINGVQNETGCSIASGGISCSETSNNQESARDFYRSNIPECQVPEDSQVNGANTSFSFSSFGLNSHPKNHVCTSHSMSADQDKCDNGFTSIPKESTESFTGFKPPAWDPSCFKENLFPTPNKVEFTQKVRSSKERGSKQARRKLKAHSLNKKQTRKDHVSKGSSSFETPDSSGSYSPMDFSPYQETRADGQDVKASAELHEPSISDHDYMPSSLHSTIPTHYKDEHLAAVGTAEDNTNDCKWGDPNKNNLFSSNGDSWIGDSHSSGFGTARPSLNTEQVSSSSGAGAWADAGVGFSSNTDRKNSDQFCFASGLGNSMENHFTFSAPSTGEVTVSSFKPKQKKKYRMKVGCDSFVISPNLNEKFGSSVQIPPSSVDRSEISDQLNGGKFASSATIQEICEKWRLRGNQAYKDGDLSKAEDFYTLGINSVPPSERSGCWFKPLLLCYSNRAATRMGLGRIREALGDCLMAAALDPSFLKVQMRTANCYLLLGELEKARQFFNKCLESSNVVCLDRRVIVEAGEGLQRAQNVAECTNYAAELLKERVSDAAGTALELLSKALSISLYSEKLLQMKAEALCLLQKHDAVIQLCEQSLHLAEKNLALENSSENSNTSMHDSYLCVRLWRWSLISKCHFHLGRLETSLNILEKLQQDVSLNDKFANENIEDSLSLAATIRDLLCCKSAGNEHFKLGKYTEAIEQYTVALSSNIKSRPFAAVCFCNRAAAHQALGQIADAISDCSAAMALDGNYAKAFSRRATLHEMVRDYEQAACDLRRLLSILENQPDRKTKQSCTPGGSNGGVKELRQVRQHLLSVEDQAKNETPLDFYLILGVKSDDSATDVKKAYHKAALRHHPDKAGHFLARSEVGDEGQIWKEISQDVYKDADRLFKMIGEAYAVLSDPAKRSEYDFEEELRKAKQSNRGGTCRRSSDVYGFGRQSDVYRSSDRSSNRRQGRDHWKTYGNSYSRW</sequence>